<dbReference type="AlphaFoldDB" id="A0A1Q9C7B4"/>
<sequence length="840" mass="95094">MYPPGKYIYRAVLIKDQHAWYLLHHSVMFEELEEPLGPILEGNRDYQVLTLVSTKEFPLNLIGTPKEQQYRCMFEEYTEDVWSISDDGTEVIRYHHSPRKALFNPLDTKDIPVDLANLKPNRKTYGEEPISRDFFENDQQWIDDENDEFGEAFDGLSWTGQSRFELIYPVEVKGKKAEQEQQLDSIPEEEAEPEEQQEPQAPEHRHELAGELSFVYNGHEYNQQNTLKTLKAERHHELSTAQKKYQEYALAEPLKALALSRKQIGLPSGVLELPSVSEPRLWPLSVQNGVVKFLFGYVQKHANDFEMRSRYKIVSAAGFQLFDSTHREPFDAPDILAALERALEDTEEKDFSSVFARELEELCSGDSGGGISREAPWFSTVEEIDEPVDASGSSKDASADLPQGKMADPPDKDASNVPMETRRTRNLFTGRGIWALLRERYRMTKMCTWRMLEKSKRRTTTWRREAHHRVRHVCQILLPQVMPPAMKFFTIRASGKAEGCRRSQTFTENFKAASSAEAKIEKAFETFEGTKEKFKAVWRDHDKVERPSPRMRLEDQKYGYGQTGTGLYHYGVGVDNMGAFQEELMQSMCGMEPIYTRRPGRMDVVLRSGGVRSTLDDHQTANASEARGSALEVHEALLTRVSELSQAKRPATREELNAMLRHYCLAAGVDAAEIGDLSLDKMPNPTLHLFGLAEDGPVPIYTSKTKYSALILNLRNFVRGRNCSAPSIYADHIDYDDSGASMGVLIKSIAQAKAHIFMLCEAGAISDSELKFQRTVAWKPCAVLEETFSLVVDLIGGDSNMALYRSSGQKQESIDIRGGKSSKGKDKGDSSWDDDVEAVD</sequence>
<keyword evidence="3" id="KW-1185">Reference proteome</keyword>
<feature type="region of interest" description="Disordered" evidence="1">
    <location>
        <begin position="388"/>
        <end position="421"/>
    </location>
</feature>
<feature type="compositionally biased region" description="Low complexity" evidence="1">
    <location>
        <begin position="389"/>
        <end position="400"/>
    </location>
</feature>
<organism evidence="2 3">
    <name type="scientific">Symbiodinium microadriaticum</name>
    <name type="common">Dinoflagellate</name>
    <name type="synonym">Zooxanthella microadriatica</name>
    <dbReference type="NCBI Taxonomy" id="2951"/>
    <lineage>
        <taxon>Eukaryota</taxon>
        <taxon>Sar</taxon>
        <taxon>Alveolata</taxon>
        <taxon>Dinophyceae</taxon>
        <taxon>Suessiales</taxon>
        <taxon>Symbiodiniaceae</taxon>
        <taxon>Symbiodinium</taxon>
    </lineage>
</organism>
<feature type="compositionally biased region" description="Basic and acidic residues" evidence="1">
    <location>
        <begin position="812"/>
        <end position="830"/>
    </location>
</feature>
<feature type="compositionally biased region" description="Acidic residues" evidence="1">
    <location>
        <begin position="831"/>
        <end position="840"/>
    </location>
</feature>
<protein>
    <submittedName>
        <fullName evidence="2">Uncharacterized protein</fullName>
    </submittedName>
</protein>
<comment type="caution">
    <text evidence="2">The sequence shown here is derived from an EMBL/GenBank/DDBJ whole genome shotgun (WGS) entry which is preliminary data.</text>
</comment>
<evidence type="ECO:0000313" key="2">
    <source>
        <dbReference type="EMBL" id="OLP78810.1"/>
    </source>
</evidence>
<dbReference type="OrthoDB" id="431330at2759"/>
<proteinExistence type="predicted"/>
<accession>A0A1Q9C7B4</accession>
<dbReference type="EMBL" id="LSRX01001560">
    <property type="protein sequence ID" value="OLP78810.1"/>
    <property type="molecule type" value="Genomic_DNA"/>
</dbReference>
<evidence type="ECO:0000256" key="1">
    <source>
        <dbReference type="SAM" id="MobiDB-lite"/>
    </source>
</evidence>
<feature type="region of interest" description="Disordered" evidence="1">
    <location>
        <begin position="175"/>
        <end position="205"/>
    </location>
</feature>
<evidence type="ECO:0000313" key="3">
    <source>
        <dbReference type="Proteomes" id="UP000186817"/>
    </source>
</evidence>
<dbReference type="Proteomes" id="UP000186817">
    <property type="component" value="Unassembled WGS sequence"/>
</dbReference>
<reference evidence="2 3" key="1">
    <citation type="submission" date="2016-02" db="EMBL/GenBank/DDBJ databases">
        <title>Genome analysis of coral dinoflagellate symbionts highlights evolutionary adaptations to a symbiotic lifestyle.</title>
        <authorList>
            <person name="Aranda M."/>
            <person name="Li Y."/>
            <person name="Liew Y.J."/>
            <person name="Baumgarten S."/>
            <person name="Simakov O."/>
            <person name="Wilson M."/>
            <person name="Piel J."/>
            <person name="Ashoor H."/>
            <person name="Bougouffa S."/>
            <person name="Bajic V.B."/>
            <person name="Ryu T."/>
            <person name="Ravasi T."/>
            <person name="Bayer T."/>
            <person name="Micklem G."/>
            <person name="Kim H."/>
            <person name="Bhak J."/>
            <person name="Lajeunesse T.C."/>
            <person name="Voolstra C.R."/>
        </authorList>
    </citation>
    <scope>NUCLEOTIDE SEQUENCE [LARGE SCALE GENOMIC DNA]</scope>
    <source>
        <strain evidence="2 3">CCMP2467</strain>
    </source>
</reference>
<name>A0A1Q9C7B4_SYMMI</name>
<gene>
    <name evidence="2" type="ORF">AK812_SmicGene40987</name>
</gene>
<feature type="region of interest" description="Disordered" evidence="1">
    <location>
        <begin position="806"/>
        <end position="840"/>
    </location>
</feature>
<feature type="compositionally biased region" description="Acidic residues" evidence="1">
    <location>
        <begin position="186"/>
        <end position="197"/>
    </location>
</feature>